<accession>A0A4T0NIS6</accession>
<dbReference type="GO" id="GO:0031416">
    <property type="term" value="C:NatB complex"/>
    <property type="evidence" value="ECO:0007669"/>
    <property type="project" value="TreeGrafter"/>
</dbReference>
<dbReference type="Pfam" id="PF09797">
    <property type="entry name" value="NatB_MDM20"/>
    <property type="match status" value="1"/>
</dbReference>
<dbReference type="PANTHER" id="PTHR22767">
    <property type="entry name" value="N-TERMINAL ACETYLTRANSFERASE-RELATED"/>
    <property type="match status" value="1"/>
</dbReference>
<sequence length="809" mass="92431">MSTRTSFFEARKVAPIYGELSVSGVSYIHALPIDLLEDGHYSIASRQCETLLQNKPDWELVRALLAFSYCRSARTDDARKIAYNLADIKPKNSDTMAALNLTLSDLRAYDKLAEMYKLLWEQNGSINDNNGRLTAMAYIKAQNWKGMQSVSMRLSKVSQNANSVKFTWWTIAGLFMQAQTAKNEQEKSLAFTLALRLADSVQCQSDEEVHLLVRLFWSSGNPRKASDLLVEHDKEISNSLALEELQWDVWKELDEVSLIKNKAKSLLEGGSGNYAHHTAYLSTVKDNREEAVALFEHLAQQNPKERGHIIALMEIERKFSKNDNLVSLLERYWHLFKNKPVCFDDIVTFMKYLHHEKYNISSLNEVFIKDFNNKDESLDTRLNAAKLVRCLSLNIALEKEIQNADLYAQLHKEYLVAGEGVPKTDLHPADDWAVLSGISYISAYSKSRDLSYLTKASENMEFALSKSERSYKLKLLLISIYRITGNLNMFDLIRKMRIQSVQQDTLTHHGCGELSTFAMSSLDVVGVLPNTNSSFSGVWGQAERECSEMLSRLFDYGTWSHLEDFSDFAGMLKYSLHKWILWFEDVRIKLGESPKIEGSQLEDWLSSLDKLDALSDNLVDNRDWSLLPSWAPFEESETREQLHILTYQEGNWLKKYSEIYRRIFSVVLNKPNECTNDGLEELTSAEKILEEISHLIIKYNKQGSDAEKAPVGAEVLDKFGDFSKLLTEAALPCDKLHAAKVSIETWSLIRIGIAPPSKKKKTKSPSYGLYQGIVEQLQEMVKDWKTDDIDNLWSRLHSLVDTKIDYKNA</sequence>
<comment type="caution">
    <text evidence="3">The sequence shown here is derived from an EMBL/GenBank/DDBJ whole genome shotgun (WGS) entry which is preliminary data.</text>
</comment>
<reference evidence="4 5" key="1">
    <citation type="submission" date="2019-03" db="EMBL/GenBank/DDBJ databases">
        <title>Sequencing 25 genomes of Wallemia mellicola.</title>
        <authorList>
            <person name="Gostincar C."/>
        </authorList>
    </citation>
    <scope>NUCLEOTIDE SEQUENCE [LARGE SCALE GENOMIC DNA]</scope>
    <source>
        <strain evidence="2 5">EXF-6152</strain>
        <strain evidence="3 4">EXF-8738</strain>
    </source>
</reference>
<organism evidence="3 4">
    <name type="scientific">Wallemia mellicola</name>
    <dbReference type="NCBI Taxonomy" id="1708541"/>
    <lineage>
        <taxon>Eukaryota</taxon>
        <taxon>Fungi</taxon>
        <taxon>Dikarya</taxon>
        <taxon>Basidiomycota</taxon>
        <taxon>Wallemiomycotina</taxon>
        <taxon>Wallemiomycetes</taxon>
        <taxon>Wallemiales</taxon>
        <taxon>Wallemiaceae</taxon>
        <taxon>Wallemia</taxon>
    </lineage>
</organism>
<evidence type="ECO:0000313" key="3">
    <source>
        <dbReference type="EMBL" id="TIC29225.1"/>
    </source>
</evidence>
<dbReference type="Proteomes" id="UP000305647">
    <property type="component" value="Unassembled WGS sequence"/>
</dbReference>
<evidence type="ECO:0000313" key="5">
    <source>
        <dbReference type="Proteomes" id="UP000310685"/>
    </source>
</evidence>
<dbReference type="EMBL" id="SPRO01000030">
    <property type="protein sequence ID" value="TIC29225.1"/>
    <property type="molecule type" value="Genomic_DNA"/>
</dbReference>
<protein>
    <submittedName>
        <fullName evidence="3">Uncharacterized protein</fullName>
    </submittedName>
</protein>
<evidence type="ECO:0000313" key="4">
    <source>
        <dbReference type="Proteomes" id="UP000305647"/>
    </source>
</evidence>
<dbReference type="AlphaFoldDB" id="A0A4T0NIS6"/>
<proteinExistence type="inferred from homology"/>
<dbReference type="EMBL" id="SPRC01000032">
    <property type="protein sequence ID" value="TIB77651.1"/>
    <property type="molecule type" value="Genomic_DNA"/>
</dbReference>
<dbReference type="InterPro" id="IPR019183">
    <property type="entry name" value="NAA25_NatB_aux_su"/>
</dbReference>
<name>A0A4T0NIS6_9BASI</name>
<gene>
    <name evidence="3" type="ORF">E3Q10_02736</name>
    <name evidence="2" type="ORF">E3Q22_02941</name>
</gene>
<comment type="similarity">
    <text evidence="1">Belongs to the MDM20/NAA25 family.</text>
</comment>
<evidence type="ECO:0000256" key="1">
    <source>
        <dbReference type="ARBA" id="ARBA00006298"/>
    </source>
</evidence>
<evidence type="ECO:0000313" key="2">
    <source>
        <dbReference type="EMBL" id="TIB77651.1"/>
    </source>
</evidence>
<dbReference type="PANTHER" id="PTHR22767:SF3">
    <property type="entry name" value="N-ALPHA-ACETYLTRANSFERASE 25, NATB AUXILIARY SUBUNIT"/>
    <property type="match status" value="1"/>
</dbReference>
<dbReference type="Gene3D" id="1.25.40.1040">
    <property type="match status" value="1"/>
</dbReference>
<dbReference type="Proteomes" id="UP000310685">
    <property type="component" value="Unassembled WGS sequence"/>
</dbReference>